<protein>
    <submittedName>
        <fullName evidence="1">Knotted 1-binding protein</fullName>
    </submittedName>
</protein>
<proteinExistence type="predicted"/>
<reference evidence="1" key="1">
    <citation type="submission" date="2022-08" db="EMBL/GenBank/DDBJ databases">
        <authorList>
            <person name="Marques A."/>
        </authorList>
    </citation>
    <scope>NUCLEOTIDE SEQUENCE</scope>
    <source>
        <strain evidence="1">RhyPub2mFocal</strain>
        <tissue evidence="1">Leaves</tissue>
    </source>
</reference>
<evidence type="ECO:0000313" key="1">
    <source>
        <dbReference type="EMBL" id="KAJ4800497.1"/>
    </source>
</evidence>
<dbReference type="PANTHER" id="PTHR35500">
    <property type="entry name" value="OS03G0108700 PROTEIN"/>
    <property type="match status" value="1"/>
</dbReference>
<sequence>MQRNAVVPTKDASGIDTYNNNNYTAPFQVVVGMAGFSLDSFPSTDPKEGIEGEGEGEHCVAASEETELQIQRILDKINSFTQQVSEILEAGKALFKDLSTDFEERLISIHREQVEKWEEEMKEIRAHDSANEAAGSLLRNAQFHLFQNVHEDS</sequence>
<evidence type="ECO:0000313" key="2">
    <source>
        <dbReference type="Proteomes" id="UP001140206"/>
    </source>
</evidence>
<dbReference type="AlphaFoldDB" id="A0AAV8G4V3"/>
<name>A0AAV8G4V3_9POAL</name>
<keyword evidence="2" id="KW-1185">Reference proteome</keyword>
<organism evidence="1 2">
    <name type="scientific">Rhynchospora pubera</name>
    <dbReference type="NCBI Taxonomy" id="906938"/>
    <lineage>
        <taxon>Eukaryota</taxon>
        <taxon>Viridiplantae</taxon>
        <taxon>Streptophyta</taxon>
        <taxon>Embryophyta</taxon>
        <taxon>Tracheophyta</taxon>
        <taxon>Spermatophyta</taxon>
        <taxon>Magnoliopsida</taxon>
        <taxon>Liliopsida</taxon>
        <taxon>Poales</taxon>
        <taxon>Cyperaceae</taxon>
        <taxon>Cyperoideae</taxon>
        <taxon>Rhynchosporeae</taxon>
        <taxon>Rhynchospora</taxon>
    </lineage>
</organism>
<comment type="caution">
    <text evidence="1">The sequence shown here is derived from an EMBL/GenBank/DDBJ whole genome shotgun (WGS) entry which is preliminary data.</text>
</comment>
<dbReference type="Proteomes" id="UP001140206">
    <property type="component" value="Chromosome 2"/>
</dbReference>
<accession>A0AAV8G4V3</accession>
<gene>
    <name evidence="1" type="ORF">LUZ62_051743</name>
</gene>
<dbReference type="PANTHER" id="PTHR35500:SF1">
    <property type="entry name" value="OS03G0108700 PROTEIN"/>
    <property type="match status" value="1"/>
</dbReference>
<dbReference type="EMBL" id="JAMFTS010000002">
    <property type="protein sequence ID" value="KAJ4800497.1"/>
    <property type="molecule type" value="Genomic_DNA"/>
</dbReference>